<dbReference type="EMBL" id="CP017448">
    <property type="protein sequence ID" value="AOV17982.1"/>
    <property type="molecule type" value="Genomic_DNA"/>
</dbReference>
<protein>
    <recommendedName>
        <fullName evidence="1">YspA cpYpsA-related SLOG domain-containing protein</fullName>
    </recommendedName>
</protein>
<evidence type="ECO:0000259" key="1">
    <source>
        <dbReference type="Pfam" id="PF10686"/>
    </source>
</evidence>
<dbReference type="AlphaFoldDB" id="A0A1D8KAJ1"/>
<keyword evidence="3" id="KW-1185">Reference proteome</keyword>
<dbReference type="Pfam" id="PF10686">
    <property type="entry name" value="YAcAr"/>
    <property type="match status" value="1"/>
</dbReference>
<dbReference type="InterPro" id="IPR019627">
    <property type="entry name" value="YAcAr"/>
</dbReference>
<sequence>MKRVLVAGGTSDNAHSRVYHALYSVHERWSIGCVMHGGSSETDSLAQAWADQQGIPTEIYAAEWRRLGFAAGPARHGRIFDEGRPDLLVAFPGGRGTPDLVARARASGVPILDLRAARVG</sequence>
<dbReference type="RefSeq" id="WP_070073512.1">
    <property type="nucleotide sequence ID" value="NZ_CP017448.1"/>
</dbReference>
<evidence type="ECO:0000313" key="3">
    <source>
        <dbReference type="Proteomes" id="UP000095342"/>
    </source>
</evidence>
<proteinExistence type="predicted"/>
<name>A0A1D8KAJ1_9GAMM</name>
<accession>A0A1D8KAJ1</accession>
<dbReference type="KEGG" id="aaeo:BJI67_13750"/>
<feature type="domain" description="YspA cpYpsA-related SLOG" evidence="1">
    <location>
        <begin position="3"/>
        <end position="66"/>
    </location>
</feature>
<evidence type="ECO:0000313" key="2">
    <source>
        <dbReference type="EMBL" id="AOV17982.1"/>
    </source>
</evidence>
<organism evidence="2 3">
    <name type="scientific">Acidihalobacter aeolianus</name>
    <dbReference type="NCBI Taxonomy" id="2792603"/>
    <lineage>
        <taxon>Bacteria</taxon>
        <taxon>Pseudomonadati</taxon>
        <taxon>Pseudomonadota</taxon>
        <taxon>Gammaproteobacteria</taxon>
        <taxon>Chromatiales</taxon>
        <taxon>Ectothiorhodospiraceae</taxon>
        <taxon>Acidihalobacter</taxon>
    </lineage>
</organism>
<reference evidence="2 3" key="1">
    <citation type="submission" date="2016-09" db="EMBL/GenBank/DDBJ databases">
        <title>Acidihalobacter prosperus V6 (DSM14174).</title>
        <authorList>
            <person name="Khaleque H.N."/>
            <person name="Ramsay J.P."/>
            <person name="Murphy R.J.T."/>
            <person name="Kaksonen A.H."/>
            <person name="Boxall N.J."/>
            <person name="Watkin E.L.J."/>
        </authorList>
    </citation>
    <scope>NUCLEOTIDE SEQUENCE [LARGE SCALE GENOMIC DNA]</scope>
    <source>
        <strain evidence="2 3">V6</strain>
    </source>
</reference>
<dbReference type="Proteomes" id="UP000095342">
    <property type="component" value="Chromosome"/>
</dbReference>
<gene>
    <name evidence="2" type="ORF">BJI67_13750</name>
</gene>